<feature type="transmembrane region" description="Helical" evidence="5">
    <location>
        <begin position="192"/>
        <end position="212"/>
    </location>
</feature>
<name>A0A517ZFU8_9PLAN</name>
<keyword evidence="2 5" id="KW-0812">Transmembrane</keyword>
<proteinExistence type="predicted"/>
<evidence type="ECO:0000256" key="5">
    <source>
        <dbReference type="SAM" id="Phobius"/>
    </source>
</evidence>
<dbReference type="RefSeq" id="WP_197443914.1">
    <property type="nucleotide sequence ID" value="NZ_CP036275.1"/>
</dbReference>
<dbReference type="Gene3D" id="1.20.1740.10">
    <property type="entry name" value="Amino acid/polyamine transporter I"/>
    <property type="match status" value="1"/>
</dbReference>
<dbReference type="PANTHER" id="PTHR11785:SF512">
    <property type="entry name" value="SOBREMESA, ISOFORM B"/>
    <property type="match status" value="1"/>
</dbReference>
<dbReference type="Proteomes" id="UP000320496">
    <property type="component" value="Chromosome"/>
</dbReference>
<dbReference type="AlphaFoldDB" id="A0A517ZFU8"/>
<feature type="transmembrane region" description="Helical" evidence="5">
    <location>
        <begin position="439"/>
        <end position="458"/>
    </location>
</feature>
<feature type="transmembrane region" description="Helical" evidence="5">
    <location>
        <begin position="21"/>
        <end position="39"/>
    </location>
</feature>
<dbReference type="InterPro" id="IPR050598">
    <property type="entry name" value="AminoAcid_Transporter"/>
</dbReference>
<dbReference type="EMBL" id="CP036275">
    <property type="protein sequence ID" value="QDU41334.1"/>
    <property type="molecule type" value="Genomic_DNA"/>
</dbReference>
<keyword evidence="4 5" id="KW-0472">Membrane</keyword>
<sequence length="471" mass="49467">MNDTEQMPPTAGRLSPFDAGSLIIGIVVGTAIFKAPPFVFSNVPGPVSGLLVWLAGGVLSLIGALCYCELATTYPRLGGEYVYLTRAYGSWLGFLFGWTQLTAILTGSVGTMAFVFGDYAQHVAGLTGVPVAASAVFSVVLLTAVNLRGIVFGKLVQNILTVAKVAGLVAILLAAMAVGLPEETTTPSESNASGAISLGLAFVFVLYAYGGWSDAAFVAAEVRDLNRNVPRALLIGVGSITLLYLAVNGAYLLVLGYEGLCNSGAPAADVLERVLGTTAASAVSVLVMISALGAINGMMFSGSRVFATLGEDHRCMGWMGTWNDRDVPVTAFLSLSALSVALILAVGTQAGRNLVDGLLGIVNIAPMPWEQYGGGFDTLVTAMAPVFWAFFLLSGLSLIVLRWRDGERPRPFRVPLYPVTPIVFCLTSGYMLYSSLMYARQLALFGLVPVLVGLVLYAGQSFSGGVRDGRK</sequence>
<feature type="transmembrane region" description="Helical" evidence="5">
    <location>
        <begin position="123"/>
        <end position="147"/>
    </location>
</feature>
<dbReference type="GO" id="GO:0016020">
    <property type="term" value="C:membrane"/>
    <property type="evidence" value="ECO:0007669"/>
    <property type="project" value="UniProtKB-SubCell"/>
</dbReference>
<organism evidence="6 7">
    <name type="scientific">Maioricimonas rarisocia</name>
    <dbReference type="NCBI Taxonomy" id="2528026"/>
    <lineage>
        <taxon>Bacteria</taxon>
        <taxon>Pseudomonadati</taxon>
        <taxon>Planctomycetota</taxon>
        <taxon>Planctomycetia</taxon>
        <taxon>Planctomycetales</taxon>
        <taxon>Planctomycetaceae</taxon>
        <taxon>Maioricimonas</taxon>
    </lineage>
</organism>
<evidence type="ECO:0000256" key="3">
    <source>
        <dbReference type="ARBA" id="ARBA00022989"/>
    </source>
</evidence>
<keyword evidence="3 5" id="KW-1133">Transmembrane helix</keyword>
<dbReference type="GO" id="GO:0015179">
    <property type="term" value="F:L-amino acid transmembrane transporter activity"/>
    <property type="evidence" value="ECO:0007669"/>
    <property type="project" value="TreeGrafter"/>
</dbReference>
<dbReference type="InterPro" id="IPR002293">
    <property type="entry name" value="AA/rel_permease1"/>
</dbReference>
<feature type="transmembrane region" description="Helical" evidence="5">
    <location>
        <begin position="51"/>
        <end position="70"/>
    </location>
</feature>
<reference evidence="6 7" key="1">
    <citation type="submission" date="2019-02" db="EMBL/GenBank/DDBJ databases">
        <title>Deep-cultivation of Planctomycetes and their phenomic and genomic characterization uncovers novel biology.</title>
        <authorList>
            <person name="Wiegand S."/>
            <person name="Jogler M."/>
            <person name="Boedeker C."/>
            <person name="Pinto D."/>
            <person name="Vollmers J."/>
            <person name="Rivas-Marin E."/>
            <person name="Kohn T."/>
            <person name="Peeters S.H."/>
            <person name="Heuer A."/>
            <person name="Rast P."/>
            <person name="Oberbeckmann S."/>
            <person name="Bunk B."/>
            <person name="Jeske O."/>
            <person name="Meyerdierks A."/>
            <person name="Storesund J.E."/>
            <person name="Kallscheuer N."/>
            <person name="Luecker S."/>
            <person name="Lage O.M."/>
            <person name="Pohl T."/>
            <person name="Merkel B.J."/>
            <person name="Hornburger P."/>
            <person name="Mueller R.-W."/>
            <person name="Bruemmer F."/>
            <person name="Labrenz M."/>
            <person name="Spormann A.M."/>
            <person name="Op den Camp H."/>
            <person name="Overmann J."/>
            <person name="Amann R."/>
            <person name="Jetten M.S.M."/>
            <person name="Mascher T."/>
            <person name="Medema M.H."/>
            <person name="Devos D.P."/>
            <person name="Kaster A.-K."/>
            <person name="Ovreas L."/>
            <person name="Rohde M."/>
            <person name="Galperin M.Y."/>
            <person name="Jogler C."/>
        </authorList>
    </citation>
    <scope>NUCLEOTIDE SEQUENCE [LARGE SCALE GENOMIC DNA]</scope>
    <source>
        <strain evidence="6 7">Mal4</strain>
    </source>
</reference>
<feature type="transmembrane region" description="Helical" evidence="5">
    <location>
        <begin position="232"/>
        <end position="254"/>
    </location>
</feature>
<dbReference type="KEGG" id="mri:Mal4_57000"/>
<evidence type="ECO:0000256" key="1">
    <source>
        <dbReference type="ARBA" id="ARBA00004141"/>
    </source>
</evidence>
<feature type="transmembrane region" description="Helical" evidence="5">
    <location>
        <begin position="274"/>
        <end position="295"/>
    </location>
</feature>
<dbReference type="PANTHER" id="PTHR11785">
    <property type="entry name" value="AMINO ACID TRANSPORTER"/>
    <property type="match status" value="1"/>
</dbReference>
<feature type="transmembrane region" description="Helical" evidence="5">
    <location>
        <begin position="329"/>
        <end position="350"/>
    </location>
</feature>
<gene>
    <name evidence="6" type="primary">steT</name>
    <name evidence="6" type="ORF">Mal4_57000</name>
</gene>
<dbReference type="PIRSF" id="PIRSF006060">
    <property type="entry name" value="AA_transporter"/>
    <property type="match status" value="1"/>
</dbReference>
<feature type="transmembrane region" description="Helical" evidence="5">
    <location>
        <begin position="159"/>
        <end position="180"/>
    </location>
</feature>
<dbReference type="Pfam" id="PF13520">
    <property type="entry name" value="AA_permease_2"/>
    <property type="match status" value="1"/>
</dbReference>
<evidence type="ECO:0000313" key="7">
    <source>
        <dbReference type="Proteomes" id="UP000320496"/>
    </source>
</evidence>
<accession>A0A517ZFU8</accession>
<protein>
    <submittedName>
        <fullName evidence="6">Serine/threonine exchanger SteT</fullName>
    </submittedName>
</protein>
<evidence type="ECO:0000313" key="6">
    <source>
        <dbReference type="EMBL" id="QDU41334.1"/>
    </source>
</evidence>
<evidence type="ECO:0000256" key="4">
    <source>
        <dbReference type="ARBA" id="ARBA00023136"/>
    </source>
</evidence>
<keyword evidence="7" id="KW-1185">Reference proteome</keyword>
<feature type="transmembrane region" description="Helical" evidence="5">
    <location>
        <begin position="91"/>
        <end position="117"/>
    </location>
</feature>
<evidence type="ECO:0000256" key="2">
    <source>
        <dbReference type="ARBA" id="ARBA00022692"/>
    </source>
</evidence>
<feature type="transmembrane region" description="Helical" evidence="5">
    <location>
        <begin position="415"/>
        <end position="433"/>
    </location>
</feature>
<comment type="subcellular location">
    <subcellularLocation>
        <location evidence="1">Membrane</location>
        <topology evidence="1">Multi-pass membrane protein</topology>
    </subcellularLocation>
</comment>
<feature type="transmembrane region" description="Helical" evidence="5">
    <location>
        <begin position="382"/>
        <end position="403"/>
    </location>
</feature>